<feature type="compositionally biased region" description="Polar residues" evidence="4">
    <location>
        <begin position="1"/>
        <end position="12"/>
    </location>
</feature>
<evidence type="ECO:0000313" key="7">
    <source>
        <dbReference type="Proteomes" id="UP001295740"/>
    </source>
</evidence>
<reference evidence="6" key="1">
    <citation type="submission" date="2023-10" db="EMBL/GenBank/DDBJ databases">
        <authorList>
            <person name="Hackl T."/>
        </authorList>
    </citation>
    <scope>NUCLEOTIDE SEQUENCE</scope>
</reference>
<feature type="repeat" description="ANK" evidence="3">
    <location>
        <begin position="352"/>
        <end position="383"/>
    </location>
</feature>
<dbReference type="Pfam" id="PF12796">
    <property type="entry name" value="Ank_2"/>
    <property type="match status" value="1"/>
</dbReference>
<dbReference type="InterPro" id="IPR004827">
    <property type="entry name" value="bZIP"/>
</dbReference>
<organism evidence="6 7">
    <name type="scientific">Anthostomella pinea</name>
    <dbReference type="NCBI Taxonomy" id="933095"/>
    <lineage>
        <taxon>Eukaryota</taxon>
        <taxon>Fungi</taxon>
        <taxon>Dikarya</taxon>
        <taxon>Ascomycota</taxon>
        <taxon>Pezizomycotina</taxon>
        <taxon>Sordariomycetes</taxon>
        <taxon>Xylariomycetidae</taxon>
        <taxon>Xylariales</taxon>
        <taxon>Xylariaceae</taxon>
        <taxon>Anthostomella</taxon>
    </lineage>
</organism>
<keyword evidence="1" id="KW-0677">Repeat</keyword>
<feature type="region of interest" description="Disordered" evidence="4">
    <location>
        <begin position="182"/>
        <end position="276"/>
    </location>
</feature>
<feature type="compositionally biased region" description="Low complexity" evidence="4">
    <location>
        <begin position="81"/>
        <end position="102"/>
    </location>
</feature>
<proteinExistence type="predicted"/>
<evidence type="ECO:0000313" key="6">
    <source>
        <dbReference type="EMBL" id="CAJ2502074.1"/>
    </source>
</evidence>
<feature type="compositionally biased region" description="Basic and acidic residues" evidence="4">
    <location>
        <begin position="60"/>
        <end position="77"/>
    </location>
</feature>
<evidence type="ECO:0000256" key="4">
    <source>
        <dbReference type="SAM" id="MobiDB-lite"/>
    </source>
</evidence>
<evidence type="ECO:0000256" key="2">
    <source>
        <dbReference type="ARBA" id="ARBA00023043"/>
    </source>
</evidence>
<dbReference type="InterPro" id="IPR036770">
    <property type="entry name" value="Ankyrin_rpt-contain_sf"/>
</dbReference>
<evidence type="ECO:0000259" key="5">
    <source>
        <dbReference type="PROSITE" id="PS00036"/>
    </source>
</evidence>
<dbReference type="GO" id="GO:0085020">
    <property type="term" value="P:protein K6-linked ubiquitination"/>
    <property type="evidence" value="ECO:0007669"/>
    <property type="project" value="TreeGrafter"/>
</dbReference>
<dbReference type="PROSITE" id="PS00036">
    <property type="entry name" value="BZIP_BASIC"/>
    <property type="match status" value="1"/>
</dbReference>
<protein>
    <submittedName>
        <fullName evidence="6">Uu.00g049270.m01.CDS01</fullName>
    </submittedName>
</protein>
<dbReference type="PANTHER" id="PTHR24171">
    <property type="entry name" value="ANKYRIN REPEAT DOMAIN-CONTAINING PROTEIN 39-RELATED"/>
    <property type="match status" value="1"/>
</dbReference>
<feature type="compositionally biased region" description="Basic and acidic residues" evidence="4">
    <location>
        <begin position="13"/>
        <end position="31"/>
    </location>
</feature>
<dbReference type="PROSITE" id="PS50297">
    <property type="entry name" value="ANK_REP_REGION"/>
    <property type="match status" value="1"/>
</dbReference>
<dbReference type="GO" id="GO:0004842">
    <property type="term" value="F:ubiquitin-protein transferase activity"/>
    <property type="evidence" value="ECO:0007669"/>
    <property type="project" value="TreeGrafter"/>
</dbReference>
<dbReference type="SUPFAM" id="SSF48403">
    <property type="entry name" value="Ankyrin repeat"/>
    <property type="match status" value="1"/>
</dbReference>
<dbReference type="SMART" id="SM00248">
    <property type="entry name" value="ANK"/>
    <property type="match status" value="2"/>
</dbReference>
<dbReference type="InterPro" id="IPR002110">
    <property type="entry name" value="Ankyrin_rpt"/>
</dbReference>
<dbReference type="EMBL" id="CAUWAG010000003">
    <property type="protein sequence ID" value="CAJ2502074.1"/>
    <property type="molecule type" value="Genomic_DNA"/>
</dbReference>
<comment type="caution">
    <text evidence="6">The sequence shown here is derived from an EMBL/GenBank/DDBJ whole genome shotgun (WGS) entry which is preliminary data.</text>
</comment>
<feature type="compositionally biased region" description="Polar residues" evidence="4">
    <location>
        <begin position="297"/>
        <end position="312"/>
    </location>
</feature>
<dbReference type="Proteomes" id="UP001295740">
    <property type="component" value="Unassembled WGS sequence"/>
</dbReference>
<feature type="compositionally biased region" description="Polar residues" evidence="4">
    <location>
        <begin position="222"/>
        <end position="242"/>
    </location>
</feature>
<accession>A0AAI8VBS4</accession>
<evidence type="ECO:0000256" key="1">
    <source>
        <dbReference type="ARBA" id="ARBA00022737"/>
    </source>
</evidence>
<keyword evidence="2 3" id="KW-0040">ANK repeat</keyword>
<sequence>MATVSESSTTAAKRSERLRDTLYADMMKPDEDLSSLADPVERRRIQNRLAQRAYRRKMREQKNEVEKLRDQIKRLQETPDSGASRQSSPSTSSPDSGTPSGTRAVSPLNYDMSPTVAGEMQWMRNYPQEWPEASVQGAERLMPGMISPTEFDTSLTFDDSKSFSPTYSPEAYGSSHGLLTTTIVPGREDSSSRIASSHSKKGRANLTRSTSTSDVPKGAGQKSRSWRGSGSKASSMDMQLSPTHLLANPDPQGSFHTNLDLHSHPEEFHYPSPPKLEDPAAWKLATSKHVRGDRRTLSTPDAQLNNSSNTAPRSLPDANAPILHLAVAGGHIDTLRILLKQCQVSVNVRDSAGYTPLQRAIINGHTDIVALLLKHGAVINGDN</sequence>
<dbReference type="Gene3D" id="1.25.40.20">
    <property type="entry name" value="Ankyrin repeat-containing domain"/>
    <property type="match status" value="1"/>
</dbReference>
<keyword evidence="7" id="KW-1185">Reference proteome</keyword>
<name>A0AAI8VBS4_9PEZI</name>
<feature type="domain" description="BZIP" evidence="5">
    <location>
        <begin position="42"/>
        <end position="57"/>
    </location>
</feature>
<dbReference type="PANTHER" id="PTHR24171:SF8">
    <property type="entry name" value="BRCA1-ASSOCIATED RING DOMAIN PROTEIN 1"/>
    <property type="match status" value="1"/>
</dbReference>
<dbReference type="AlphaFoldDB" id="A0AAI8VBS4"/>
<feature type="region of interest" description="Disordered" evidence="4">
    <location>
        <begin position="1"/>
        <end position="112"/>
    </location>
</feature>
<feature type="compositionally biased region" description="Basic and acidic residues" evidence="4">
    <location>
        <begin position="259"/>
        <end position="276"/>
    </location>
</feature>
<gene>
    <name evidence="6" type="ORF">KHLLAP_LOCUS2542</name>
</gene>
<dbReference type="PROSITE" id="PS50088">
    <property type="entry name" value="ANK_REPEAT"/>
    <property type="match status" value="1"/>
</dbReference>
<dbReference type="GO" id="GO:0003700">
    <property type="term" value="F:DNA-binding transcription factor activity"/>
    <property type="evidence" value="ECO:0007669"/>
    <property type="project" value="InterPro"/>
</dbReference>
<evidence type="ECO:0000256" key="3">
    <source>
        <dbReference type="PROSITE-ProRule" id="PRU00023"/>
    </source>
</evidence>
<feature type="region of interest" description="Disordered" evidence="4">
    <location>
        <begin position="288"/>
        <end position="315"/>
    </location>
</feature>
<dbReference type="CDD" id="cd14688">
    <property type="entry name" value="bZIP_YAP"/>
    <property type="match status" value="1"/>
</dbReference>